<evidence type="ECO:0000313" key="2">
    <source>
        <dbReference type="Proteomes" id="UP000799755"/>
    </source>
</evidence>
<organism evidence="1 2">
    <name type="scientific">Lindgomyces ingoldianus</name>
    <dbReference type="NCBI Taxonomy" id="673940"/>
    <lineage>
        <taxon>Eukaryota</taxon>
        <taxon>Fungi</taxon>
        <taxon>Dikarya</taxon>
        <taxon>Ascomycota</taxon>
        <taxon>Pezizomycotina</taxon>
        <taxon>Dothideomycetes</taxon>
        <taxon>Pleosporomycetidae</taxon>
        <taxon>Pleosporales</taxon>
        <taxon>Lindgomycetaceae</taxon>
        <taxon>Lindgomyces</taxon>
    </lineage>
</organism>
<dbReference type="EMBL" id="MU003670">
    <property type="protein sequence ID" value="KAF2462474.1"/>
    <property type="molecule type" value="Genomic_DNA"/>
</dbReference>
<proteinExistence type="predicted"/>
<comment type="caution">
    <text evidence="1">The sequence shown here is derived from an EMBL/GenBank/DDBJ whole genome shotgun (WGS) entry which is preliminary data.</text>
</comment>
<reference evidence="1" key="1">
    <citation type="journal article" date="2020" name="Stud. Mycol.">
        <title>101 Dothideomycetes genomes: a test case for predicting lifestyles and emergence of pathogens.</title>
        <authorList>
            <person name="Haridas S."/>
            <person name="Albert R."/>
            <person name="Binder M."/>
            <person name="Bloem J."/>
            <person name="Labutti K."/>
            <person name="Salamov A."/>
            <person name="Andreopoulos B."/>
            <person name="Baker S."/>
            <person name="Barry K."/>
            <person name="Bills G."/>
            <person name="Bluhm B."/>
            <person name="Cannon C."/>
            <person name="Castanera R."/>
            <person name="Culley D."/>
            <person name="Daum C."/>
            <person name="Ezra D."/>
            <person name="Gonzalez J."/>
            <person name="Henrissat B."/>
            <person name="Kuo A."/>
            <person name="Liang C."/>
            <person name="Lipzen A."/>
            <person name="Lutzoni F."/>
            <person name="Magnuson J."/>
            <person name="Mondo S."/>
            <person name="Nolan M."/>
            <person name="Ohm R."/>
            <person name="Pangilinan J."/>
            <person name="Park H.-J."/>
            <person name="Ramirez L."/>
            <person name="Alfaro M."/>
            <person name="Sun H."/>
            <person name="Tritt A."/>
            <person name="Yoshinaga Y."/>
            <person name="Zwiers L.-H."/>
            <person name="Turgeon B."/>
            <person name="Goodwin S."/>
            <person name="Spatafora J."/>
            <person name="Crous P."/>
            <person name="Grigoriev I."/>
        </authorList>
    </citation>
    <scope>NUCLEOTIDE SEQUENCE</scope>
    <source>
        <strain evidence="1">ATCC 200398</strain>
    </source>
</reference>
<sequence length="73" mass="8250">MPSINPPKKPLGRLRKFPTTAAAADARKKRDQQRYLRQRHPQGLADFIAYEPQIPADVPTETPTEIGLRTTVQ</sequence>
<evidence type="ECO:0000313" key="1">
    <source>
        <dbReference type="EMBL" id="KAF2462474.1"/>
    </source>
</evidence>
<dbReference type="Proteomes" id="UP000799755">
    <property type="component" value="Unassembled WGS sequence"/>
</dbReference>
<feature type="non-terminal residue" evidence="1">
    <location>
        <position position="73"/>
    </location>
</feature>
<accession>A0ACB6Q6A0</accession>
<gene>
    <name evidence="1" type="ORF">BDR25DRAFT_364113</name>
</gene>
<protein>
    <submittedName>
        <fullName evidence="1">Uncharacterized protein</fullName>
    </submittedName>
</protein>
<name>A0ACB6Q6A0_9PLEO</name>
<keyword evidence="2" id="KW-1185">Reference proteome</keyword>